<dbReference type="AlphaFoldDB" id="A0A9W8R506"/>
<protein>
    <submittedName>
        <fullName evidence="1">Uncharacterized protein</fullName>
    </submittedName>
</protein>
<proteinExistence type="predicted"/>
<comment type="caution">
    <text evidence="1">The sequence shown here is derived from an EMBL/GenBank/DDBJ whole genome shotgun (WGS) entry which is preliminary data.</text>
</comment>
<gene>
    <name evidence="1" type="ORF">NW755_007735</name>
</gene>
<organism evidence="1 2">
    <name type="scientific">Fusarium falciforme</name>
    <dbReference type="NCBI Taxonomy" id="195108"/>
    <lineage>
        <taxon>Eukaryota</taxon>
        <taxon>Fungi</taxon>
        <taxon>Dikarya</taxon>
        <taxon>Ascomycota</taxon>
        <taxon>Pezizomycotina</taxon>
        <taxon>Sordariomycetes</taxon>
        <taxon>Hypocreomycetidae</taxon>
        <taxon>Hypocreales</taxon>
        <taxon>Nectriaceae</taxon>
        <taxon>Fusarium</taxon>
        <taxon>Fusarium solani species complex</taxon>
    </lineage>
</organism>
<reference evidence="1" key="1">
    <citation type="submission" date="2022-09" db="EMBL/GenBank/DDBJ databases">
        <title>Fusarium specimens isolated from Avocado Roots.</title>
        <authorList>
            <person name="Stajich J."/>
            <person name="Roper C."/>
            <person name="Heimlech-Rivalta G."/>
        </authorList>
    </citation>
    <scope>NUCLEOTIDE SEQUENCE</scope>
    <source>
        <strain evidence="1">A02</strain>
    </source>
</reference>
<evidence type="ECO:0000313" key="2">
    <source>
        <dbReference type="Proteomes" id="UP001152087"/>
    </source>
</evidence>
<sequence>MKHSQLKEWGDLLERAEREDKRTGSHSRMYAMSDWVVGVEGVPPGMIVMREGHEEWYFIVYPTRDIFCVTAHNWESVLRSWSGWDAYYYLPIAGRDMRYLSVKNIAFEFDPSWNHAFPDDIWDLMREKSARGCLARMVDDMVSSDPSHLNIWLVDKTARWRLAEPDQVIGSVFHDCDDEYVQIGVLDTYYDPDKAEGTSPVTYFIQEFGRLGDCYYRDVERGGWSPRLDYFLEGPNYWAESSIELLVRRDNQVTDEEFFWFDPEDEGGDVES</sequence>
<dbReference type="Proteomes" id="UP001152087">
    <property type="component" value="Unassembled WGS sequence"/>
</dbReference>
<accession>A0A9W8R506</accession>
<evidence type="ECO:0000313" key="1">
    <source>
        <dbReference type="EMBL" id="KAJ4186440.1"/>
    </source>
</evidence>
<keyword evidence="2" id="KW-1185">Reference proteome</keyword>
<dbReference type="EMBL" id="JAOQAV010000020">
    <property type="protein sequence ID" value="KAJ4186440.1"/>
    <property type="molecule type" value="Genomic_DNA"/>
</dbReference>
<name>A0A9W8R506_9HYPO</name>